<gene>
    <name evidence="17" type="primary">cdd</name>
    <name evidence="17" type="ORF">MSj_03243</name>
</gene>
<evidence type="ECO:0000259" key="16">
    <source>
        <dbReference type="PROSITE" id="PS51747"/>
    </source>
</evidence>
<dbReference type="InterPro" id="IPR016192">
    <property type="entry name" value="APOBEC/CMP_deaminase_Zn-bd"/>
</dbReference>
<dbReference type="PANTHER" id="PTHR11644">
    <property type="entry name" value="CYTIDINE DEAMINASE"/>
    <property type="match status" value="1"/>
</dbReference>
<dbReference type="SUPFAM" id="SSF53927">
    <property type="entry name" value="Cytidine deaminase-like"/>
    <property type="match status" value="1"/>
</dbReference>
<evidence type="ECO:0000256" key="12">
    <source>
        <dbReference type="PIRSR" id="PIRSR606262-1"/>
    </source>
</evidence>
<evidence type="ECO:0000256" key="7">
    <source>
        <dbReference type="ARBA" id="ARBA00022801"/>
    </source>
</evidence>
<dbReference type="AlphaFoldDB" id="A0A2Z6UQB7"/>
<proteinExistence type="inferred from homology"/>
<dbReference type="GO" id="GO:0042802">
    <property type="term" value="F:identical protein binding"/>
    <property type="evidence" value="ECO:0007669"/>
    <property type="project" value="UniProtKB-ARBA"/>
</dbReference>
<dbReference type="NCBIfam" id="NF004064">
    <property type="entry name" value="PRK05578.1"/>
    <property type="match status" value="1"/>
</dbReference>
<dbReference type="PROSITE" id="PS00903">
    <property type="entry name" value="CYT_DCMP_DEAMINASES_1"/>
    <property type="match status" value="1"/>
</dbReference>
<keyword evidence="7 15" id="KW-0378">Hydrolase</keyword>
<sequence length="136" mass="14821">MTLSDQERQQLCDTAREVAKLSYSPYSRFRVGAAVLTNKKIYAGTNVENASYGLSLCAERATLAQIIAAGDREVRAIAIACIDGKDDISQLTPCGACRQWIAELAPQAEIIICGTQQNYRFNPHSAPSTVTDQKSH</sequence>
<feature type="domain" description="CMP/dCMP-type deaminase" evidence="16">
    <location>
        <begin position="6"/>
        <end position="129"/>
    </location>
</feature>
<dbReference type="GO" id="GO:0008270">
    <property type="term" value="F:zinc ion binding"/>
    <property type="evidence" value="ECO:0007669"/>
    <property type="project" value="UniProtKB-UniRule"/>
</dbReference>
<evidence type="ECO:0000313" key="17">
    <source>
        <dbReference type="EMBL" id="GBL11735.1"/>
    </source>
</evidence>
<feature type="binding site" evidence="14">
    <location>
        <position position="97"/>
    </location>
    <ligand>
        <name>Zn(2+)</name>
        <dbReference type="ChEBI" id="CHEBI:29105"/>
        <note>catalytic</note>
    </ligand>
</feature>
<dbReference type="InterPro" id="IPR050202">
    <property type="entry name" value="Cyt/Deoxycyt_deaminase"/>
</dbReference>
<comment type="catalytic activity">
    <reaction evidence="10 15">
        <text>2'-deoxycytidine + H2O + H(+) = 2'-deoxyuridine + NH4(+)</text>
        <dbReference type="Rhea" id="RHEA:13433"/>
        <dbReference type="ChEBI" id="CHEBI:15377"/>
        <dbReference type="ChEBI" id="CHEBI:15378"/>
        <dbReference type="ChEBI" id="CHEBI:15698"/>
        <dbReference type="ChEBI" id="CHEBI:16450"/>
        <dbReference type="ChEBI" id="CHEBI:28938"/>
        <dbReference type="EC" id="3.5.4.5"/>
    </reaction>
</comment>
<evidence type="ECO:0000256" key="13">
    <source>
        <dbReference type="PIRSR" id="PIRSR606262-2"/>
    </source>
</evidence>
<keyword evidence="8 14" id="KW-0862">Zinc</keyword>
<dbReference type="PANTHER" id="PTHR11644:SF2">
    <property type="entry name" value="CYTIDINE DEAMINASE"/>
    <property type="match status" value="1"/>
</dbReference>
<name>A0A2Z6UQB7_MICAE</name>
<dbReference type="Proteomes" id="UP000248272">
    <property type="component" value="Unassembled WGS sequence"/>
</dbReference>
<dbReference type="Gene3D" id="3.40.140.10">
    <property type="entry name" value="Cytidine Deaminase, domain 2"/>
    <property type="match status" value="1"/>
</dbReference>
<accession>A0A2Z6UQB7</accession>
<comment type="similarity">
    <text evidence="3 15">Belongs to the cytidine and deoxycytidylate deaminase family.</text>
</comment>
<evidence type="ECO:0000256" key="10">
    <source>
        <dbReference type="ARBA" id="ARBA00049252"/>
    </source>
</evidence>
<evidence type="ECO:0000256" key="5">
    <source>
        <dbReference type="ARBA" id="ARBA00018266"/>
    </source>
</evidence>
<feature type="active site" description="Proton donor" evidence="12">
    <location>
        <position position="59"/>
    </location>
</feature>
<comment type="function">
    <text evidence="2 15">This enzyme scavenges exogenous and endogenous cytidine and 2'-deoxycytidine for UMP synthesis.</text>
</comment>
<evidence type="ECO:0000256" key="6">
    <source>
        <dbReference type="ARBA" id="ARBA00022723"/>
    </source>
</evidence>
<dbReference type="EMBL" id="BDSG01000091">
    <property type="protein sequence ID" value="GBL11735.1"/>
    <property type="molecule type" value="Genomic_DNA"/>
</dbReference>
<evidence type="ECO:0000256" key="9">
    <source>
        <dbReference type="ARBA" id="ARBA00032005"/>
    </source>
</evidence>
<organism evidence="17 18">
    <name type="scientific">Microcystis aeruginosa Sj</name>
    <dbReference type="NCBI Taxonomy" id="1979544"/>
    <lineage>
        <taxon>Bacteria</taxon>
        <taxon>Bacillati</taxon>
        <taxon>Cyanobacteriota</taxon>
        <taxon>Cyanophyceae</taxon>
        <taxon>Oscillatoriophycideae</taxon>
        <taxon>Chroococcales</taxon>
        <taxon>Microcystaceae</taxon>
        <taxon>Microcystis</taxon>
    </lineage>
</organism>
<evidence type="ECO:0000256" key="1">
    <source>
        <dbReference type="ARBA" id="ARBA00001947"/>
    </source>
</evidence>
<feature type="binding site" evidence="13">
    <location>
        <begin position="46"/>
        <end position="52"/>
    </location>
    <ligand>
        <name>substrate</name>
    </ligand>
</feature>
<evidence type="ECO:0000256" key="4">
    <source>
        <dbReference type="ARBA" id="ARBA00012783"/>
    </source>
</evidence>
<evidence type="ECO:0000256" key="3">
    <source>
        <dbReference type="ARBA" id="ARBA00006576"/>
    </source>
</evidence>
<dbReference type="InterPro" id="IPR016193">
    <property type="entry name" value="Cytidine_deaminase-like"/>
</dbReference>
<comment type="catalytic activity">
    <reaction evidence="11 15">
        <text>cytidine + H2O + H(+) = uridine + NH4(+)</text>
        <dbReference type="Rhea" id="RHEA:16069"/>
        <dbReference type="ChEBI" id="CHEBI:15377"/>
        <dbReference type="ChEBI" id="CHEBI:15378"/>
        <dbReference type="ChEBI" id="CHEBI:16704"/>
        <dbReference type="ChEBI" id="CHEBI:17562"/>
        <dbReference type="ChEBI" id="CHEBI:28938"/>
        <dbReference type="EC" id="3.5.4.5"/>
    </reaction>
</comment>
<evidence type="ECO:0000256" key="15">
    <source>
        <dbReference type="RuleBase" id="RU364006"/>
    </source>
</evidence>
<dbReference type="NCBIfam" id="TIGR01354">
    <property type="entry name" value="cyt_deam_tetra"/>
    <property type="match status" value="1"/>
</dbReference>
<dbReference type="GO" id="GO:0005829">
    <property type="term" value="C:cytosol"/>
    <property type="evidence" value="ECO:0007669"/>
    <property type="project" value="TreeGrafter"/>
</dbReference>
<dbReference type="Pfam" id="PF00383">
    <property type="entry name" value="dCMP_cyt_deam_1"/>
    <property type="match status" value="1"/>
</dbReference>
<evidence type="ECO:0000256" key="2">
    <source>
        <dbReference type="ARBA" id="ARBA00003949"/>
    </source>
</evidence>
<comment type="cofactor">
    <cofactor evidence="1 14 15">
        <name>Zn(2+)</name>
        <dbReference type="ChEBI" id="CHEBI:29105"/>
    </cofactor>
</comment>
<dbReference type="GO" id="GO:0055086">
    <property type="term" value="P:nucleobase-containing small molecule metabolic process"/>
    <property type="evidence" value="ECO:0007669"/>
    <property type="project" value="UniProtKB-ARBA"/>
</dbReference>
<dbReference type="InterPro" id="IPR002125">
    <property type="entry name" value="CMP_dCMP_dom"/>
</dbReference>
<evidence type="ECO:0000256" key="14">
    <source>
        <dbReference type="PIRSR" id="PIRSR606262-3"/>
    </source>
</evidence>
<protein>
    <recommendedName>
        <fullName evidence="5 15">Cytidine deaminase</fullName>
        <ecNumber evidence="4 15">3.5.4.5</ecNumber>
    </recommendedName>
    <alternativeName>
        <fullName evidence="9 15">Cytidine aminohydrolase</fullName>
    </alternativeName>
</protein>
<feature type="binding site" evidence="14">
    <location>
        <position position="94"/>
    </location>
    <ligand>
        <name>Zn(2+)</name>
        <dbReference type="ChEBI" id="CHEBI:29105"/>
        <note>catalytic</note>
    </ligand>
</feature>
<dbReference type="RefSeq" id="WP_110579955.1">
    <property type="nucleotide sequence ID" value="NZ_BDSG01000091.1"/>
</dbReference>
<evidence type="ECO:0000313" key="18">
    <source>
        <dbReference type="Proteomes" id="UP000248272"/>
    </source>
</evidence>
<dbReference type="PROSITE" id="PS51747">
    <property type="entry name" value="CYT_DCMP_DEAMINASES_2"/>
    <property type="match status" value="1"/>
</dbReference>
<dbReference type="CDD" id="cd01283">
    <property type="entry name" value="cytidine_deaminase"/>
    <property type="match status" value="1"/>
</dbReference>
<comment type="caution">
    <text evidence="17">The sequence shown here is derived from an EMBL/GenBank/DDBJ whole genome shotgun (WGS) entry which is preliminary data.</text>
</comment>
<dbReference type="GO" id="GO:0072527">
    <property type="term" value="P:pyrimidine-containing compound metabolic process"/>
    <property type="evidence" value="ECO:0007669"/>
    <property type="project" value="UniProtKB-ARBA"/>
</dbReference>
<feature type="binding site" evidence="14">
    <location>
        <position position="57"/>
    </location>
    <ligand>
        <name>Zn(2+)</name>
        <dbReference type="ChEBI" id="CHEBI:29105"/>
        <note>catalytic</note>
    </ligand>
</feature>
<keyword evidence="6 14" id="KW-0479">Metal-binding</keyword>
<dbReference type="InterPro" id="IPR006262">
    <property type="entry name" value="Cyt_deam_tetra"/>
</dbReference>
<evidence type="ECO:0000256" key="8">
    <source>
        <dbReference type="ARBA" id="ARBA00022833"/>
    </source>
</evidence>
<evidence type="ECO:0000256" key="11">
    <source>
        <dbReference type="ARBA" id="ARBA00049558"/>
    </source>
</evidence>
<reference evidence="17 18" key="1">
    <citation type="journal article" date="2018" name="Front. Microbiol.">
        <title>Adaptation of the Freshwater Bloom-Forming Cyanobacterium Microcystis aeruginosa to Brackish Water Is Driven by Recent Horizontal Transfer of Sucrose Genes.</title>
        <authorList>
            <person name="Tanabe Y."/>
            <person name="Hodoki Y."/>
            <person name="Sano T."/>
            <person name="Tada K."/>
            <person name="Watanabe M.M."/>
        </authorList>
    </citation>
    <scope>NUCLEOTIDE SEQUENCE [LARGE SCALE GENOMIC DNA]</scope>
    <source>
        <strain evidence="17 18">Sj</strain>
    </source>
</reference>
<dbReference type="GO" id="GO:0004126">
    <property type="term" value="F:cytidine deaminase activity"/>
    <property type="evidence" value="ECO:0007669"/>
    <property type="project" value="UniProtKB-UniRule"/>
</dbReference>
<dbReference type="EC" id="3.5.4.5" evidence="4 15"/>